<gene>
    <name evidence="1" type="ORF">HNP48_006606</name>
</gene>
<evidence type="ECO:0000313" key="1">
    <source>
        <dbReference type="EMBL" id="MBB6563880.1"/>
    </source>
</evidence>
<dbReference type="AlphaFoldDB" id="A0A7X0UDP3"/>
<comment type="caution">
    <text evidence="1">The sequence shown here is derived from an EMBL/GenBank/DDBJ whole genome shotgun (WGS) entry which is preliminary data.</text>
</comment>
<evidence type="ECO:0000313" key="2">
    <source>
        <dbReference type="Proteomes" id="UP000575083"/>
    </source>
</evidence>
<proteinExistence type="predicted"/>
<reference evidence="1 2" key="1">
    <citation type="submission" date="2020-08" db="EMBL/GenBank/DDBJ databases">
        <title>Functional genomics of gut bacteria from endangered species of beetles.</title>
        <authorList>
            <person name="Carlos-Shanley C."/>
        </authorList>
    </citation>
    <scope>NUCLEOTIDE SEQUENCE [LARGE SCALE GENOMIC DNA]</scope>
    <source>
        <strain evidence="1 2">S00198</strain>
    </source>
</reference>
<accession>A0A7X0UDP3</accession>
<name>A0A7X0UDP3_9BURK</name>
<dbReference type="Proteomes" id="UP000575083">
    <property type="component" value="Unassembled WGS sequence"/>
</dbReference>
<organism evidence="1 2">
    <name type="scientific">Acidovorax soli</name>
    <dbReference type="NCBI Taxonomy" id="592050"/>
    <lineage>
        <taxon>Bacteria</taxon>
        <taxon>Pseudomonadati</taxon>
        <taxon>Pseudomonadota</taxon>
        <taxon>Betaproteobacteria</taxon>
        <taxon>Burkholderiales</taxon>
        <taxon>Comamonadaceae</taxon>
        <taxon>Acidovorax</taxon>
    </lineage>
</organism>
<sequence>MLYLAPFALQAQPGYSLKAVEANPIPKQQHFDLWREVALQQCDDAPSRHNITRAQCASLVKERSDTCAAQQSGSAPQLIRTTAVAKDVGRKYLQCVTPHYFCKGIEVRTEAEARAQCK</sequence>
<protein>
    <submittedName>
        <fullName evidence="1">Uncharacterized protein</fullName>
    </submittedName>
</protein>
<dbReference type="EMBL" id="JACHLK010000024">
    <property type="protein sequence ID" value="MBB6563880.1"/>
    <property type="molecule type" value="Genomic_DNA"/>
</dbReference>
<keyword evidence="2" id="KW-1185">Reference proteome</keyword>
<dbReference type="RefSeq" id="WP_184865333.1">
    <property type="nucleotide sequence ID" value="NZ_JACHLK010000024.1"/>
</dbReference>